<sequence length="397" mass="40842">MQGIDAAIGGIPLERGRNSGRAARHVILGAVAAATVGCVAAYALHQARYGSAPVVAKAPVDAPVTAEDPEKLFGALIVEPEWRAQANAPAPSPTLASLAPEQPAAPTPADSLRLETPPPAPPPQSAPPASVNALPDVIPLPPIRDVPRIDESVPLPPVRPSDFAEPAPNPVAPERQIALPAPGSAAPGDGRNIFQKLLGIGQQPGAVVASRPPAPPSRPTSAPPAAEALPSRPASAPATTVVSKPAAGDARSGIAGLFGAFSSAPSVDHLGYDRQTAIYDISARVVYLPDGTRLEAHSGLGAALDDIRFVSERAVGPTPPHLYELTLRESLFHGVQALRLTPVGDGGVYGRAGLLAHPYMLGPNGDSNGCVSFKDYDAFLRAYQNGQVRKLAVVSRL</sequence>
<keyword evidence="2" id="KW-0812">Transmembrane</keyword>
<comment type="caution">
    <text evidence="4">The sequence shown here is derived from an EMBL/GenBank/DDBJ whole genome shotgun (WGS) entry which is preliminary data.</text>
</comment>
<feature type="compositionally biased region" description="Pro residues" evidence="1">
    <location>
        <begin position="116"/>
        <end position="126"/>
    </location>
</feature>
<feature type="region of interest" description="Disordered" evidence="1">
    <location>
        <begin position="86"/>
        <end position="192"/>
    </location>
</feature>
<evidence type="ECO:0000256" key="2">
    <source>
        <dbReference type="SAM" id="Phobius"/>
    </source>
</evidence>
<evidence type="ECO:0000259" key="3">
    <source>
        <dbReference type="Pfam" id="PF10908"/>
    </source>
</evidence>
<dbReference type="RefSeq" id="WP_170153247.1">
    <property type="nucleotide sequence ID" value="NZ_QNRK01000018.1"/>
</dbReference>
<reference evidence="4 5" key="1">
    <citation type="submission" date="2018-06" db="EMBL/GenBank/DDBJ databases">
        <title>Genomic Encyclopedia of Type Strains, Phase IV (KMG-IV): sequencing the most valuable type-strain genomes for metagenomic binning, comparative biology and taxonomic classification.</title>
        <authorList>
            <person name="Goeker M."/>
        </authorList>
    </citation>
    <scope>NUCLEOTIDE SEQUENCE [LARGE SCALE GENOMIC DNA]</scope>
    <source>
        <strain evidence="4 5">DSM 24875</strain>
    </source>
</reference>
<evidence type="ECO:0000313" key="4">
    <source>
        <dbReference type="EMBL" id="RBP10590.1"/>
    </source>
</evidence>
<dbReference type="InterPro" id="IPR021225">
    <property type="entry name" value="Tlde1_dom"/>
</dbReference>
<feature type="region of interest" description="Disordered" evidence="1">
    <location>
        <begin position="204"/>
        <end position="239"/>
    </location>
</feature>
<accession>A0A366F9F0</accession>
<feature type="domain" description="Tlde1" evidence="3">
    <location>
        <begin position="293"/>
        <end position="396"/>
    </location>
</feature>
<dbReference type="Pfam" id="PF10908">
    <property type="entry name" value="Tlde1_dom"/>
    <property type="match status" value="1"/>
</dbReference>
<evidence type="ECO:0000313" key="5">
    <source>
        <dbReference type="Proteomes" id="UP000253529"/>
    </source>
</evidence>
<name>A0A366F9F0_9HYPH</name>
<dbReference type="EMBL" id="QNRK01000018">
    <property type="protein sequence ID" value="RBP10590.1"/>
    <property type="molecule type" value="Genomic_DNA"/>
</dbReference>
<feature type="transmembrane region" description="Helical" evidence="2">
    <location>
        <begin position="25"/>
        <end position="44"/>
    </location>
</feature>
<keyword evidence="2" id="KW-1133">Transmembrane helix</keyword>
<feature type="compositionally biased region" description="Pro residues" evidence="1">
    <location>
        <begin position="212"/>
        <end position="222"/>
    </location>
</feature>
<keyword evidence="2" id="KW-0472">Membrane</keyword>
<evidence type="ECO:0000256" key="1">
    <source>
        <dbReference type="SAM" id="MobiDB-lite"/>
    </source>
</evidence>
<protein>
    <submittedName>
        <fullName evidence="4">Uncharacterized protein DUF2778</fullName>
    </submittedName>
</protein>
<gene>
    <name evidence="4" type="ORF">DFR50_11876</name>
</gene>
<proteinExistence type="predicted"/>
<organism evidence="4 5">
    <name type="scientific">Roseiarcus fermentans</name>
    <dbReference type="NCBI Taxonomy" id="1473586"/>
    <lineage>
        <taxon>Bacteria</taxon>
        <taxon>Pseudomonadati</taxon>
        <taxon>Pseudomonadota</taxon>
        <taxon>Alphaproteobacteria</taxon>
        <taxon>Hyphomicrobiales</taxon>
        <taxon>Roseiarcaceae</taxon>
        <taxon>Roseiarcus</taxon>
    </lineage>
</organism>
<dbReference type="AlphaFoldDB" id="A0A366F9F0"/>
<keyword evidence="5" id="KW-1185">Reference proteome</keyword>
<dbReference type="Proteomes" id="UP000253529">
    <property type="component" value="Unassembled WGS sequence"/>
</dbReference>